<feature type="domain" description="Ribosome maturation factor RimM PRC barrel" evidence="7">
    <location>
        <begin position="102"/>
        <end position="168"/>
    </location>
</feature>
<dbReference type="GO" id="GO:0042274">
    <property type="term" value="P:ribosomal small subunit biogenesis"/>
    <property type="evidence" value="ECO:0007669"/>
    <property type="project" value="UniProtKB-UniRule"/>
</dbReference>
<keyword evidence="4 5" id="KW-0143">Chaperone</keyword>
<dbReference type="InterPro" id="IPR009000">
    <property type="entry name" value="Transl_B-barrel_sf"/>
</dbReference>
<evidence type="ECO:0000313" key="9">
    <source>
        <dbReference type="Proteomes" id="UP000322530"/>
    </source>
</evidence>
<comment type="subunit">
    <text evidence="5">Binds ribosomal protein uS19.</text>
</comment>
<organism evidence="8 9">
    <name type="scientific">Dictyobacter arantiisoli</name>
    <dbReference type="NCBI Taxonomy" id="2014874"/>
    <lineage>
        <taxon>Bacteria</taxon>
        <taxon>Bacillati</taxon>
        <taxon>Chloroflexota</taxon>
        <taxon>Ktedonobacteria</taxon>
        <taxon>Ktedonobacterales</taxon>
        <taxon>Dictyobacteraceae</taxon>
        <taxon>Dictyobacter</taxon>
    </lineage>
</organism>
<dbReference type="SUPFAM" id="SSF50447">
    <property type="entry name" value="Translation proteins"/>
    <property type="match status" value="1"/>
</dbReference>
<dbReference type="Gene3D" id="2.30.30.240">
    <property type="entry name" value="PRC-barrel domain"/>
    <property type="match status" value="1"/>
</dbReference>
<dbReference type="AlphaFoldDB" id="A0A5A5TDE5"/>
<evidence type="ECO:0000256" key="3">
    <source>
        <dbReference type="ARBA" id="ARBA00022552"/>
    </source>
</evidence>
<dbReference type="Pfam" id="PF24986">
    <property type="entry name" value="PRC_RimM"/>
    <property type="match status" value="1"/>
</dbReference>
<dbReference type="InterPro" id="IPR002676">
    <property type="entry name" value="RimM_N"/>
</dbReference>
<evidence type="ECO:0000259" key="7">
    <source>
        <dbReference type="Pfam" id="PF24986"/>
    </source>
</evidence>
<dbReference type="GO" id="GO:0043022">
    <property type="term" value="F:ribosome binding"/>
    <property type="evidence" value="ECO:0007669"/>
    <property type="project" value="InterPro"/>
</dbReference>
<keyword evidence="9" id="KW-1185">Reference proteome</keyword>
<dbReference type="HAMAP" id="MF_00014">
    <property type="entry name" value="Ribosome_mat_RimM"/>
    <property type="match status" value="1"/>
</dbReference>
<proteinExistence type="inferred from homology"/>
<evidence type="ECO:0000256" key="2">
    <source>
        <dbReference type="ARBA" id="ARBA00022517"/>
    </source>
</evidence>
<dbReference type="Gene3D" id="2.40.30.60">
    <property type="entry name" value="RimM"/>
    <property type="match status" value="1"/>
</dbReference>
<dbReference type="PANTHER" id="PTHR33692:SF1">
    <property type="entry name" value="RIBOSOME MATURATION FACTOR RIMM"/>
    <property type="match status" value="1"/>
</dbReference>
<name>A0A5A5TDE5_9CHLR</name>
<gene>
    <name evidence="5 8" type="primary">rimM</name>
    <name evidence="8" type="ORF">KDI_29410</name>
</gene>
<comment type="function">
    <text evidence="5">An accessory protein needed during the final step in the assembly of 30S ribosomal subunit, possibly for assembly of the head region. Essential for efficient processing of 16S rRNA. May be needed both before and after RbfA during the maturation of 16S rRNA. It has affinity for free ribosomal 30S subunits but not for 70S ribosomes.</text>
</comment>
<dbReference type="InterPro" id="IPR011961">
    <property type="entry name" value="RimM"/>
</dbReference>
<dbReference type="InterPro" id="IPR056792">
    <property type="entry name" value="PRC_RimM"/>
</dbReference>
<keyword evidence="2 5" id="KW-0690">Ribosome biogenesis</keyword>
<evidence type="ECO:0000256" key="5">
    <source>
        <dbReference type="HAMAP-Rule" id="MF_00014"/>
    </source>
</evidence>
<comment type="similarity">
    <text evidence="5">Belongs to the RimM family.</text>
</comment>
<feature type="domain" description="RimM N-terminal" evidence="6">
    <location>
        <begin position="9"/>
        <end position="89"/>
    </location>
</feature>
<comment type="caution">
    <text evidence="8">The sequence shown here is derived from an EMBL/GenBank/DDBJ whole genome shotgun (WGS) entry which is preliminary data.</text>
</comment>
<keyword evidence="1 5" id="KW-0963">Cytoplasm</keyword>
<dbReference type="InterPro" id="IPR036976">
    <property type="entry name" value="RimM_N_sf"/>
</dbReference>
<protein>
    <recommendedName>
        <fullName evidence="5">Ribosome maturation factor RimM</fullName>
    </recommendedName>
</protein>
<comment type="domain">
    <text evidence="5">The PRC barrel domain binds ribosomal protein uS19.</text>
</comment>
<evidence type="ECO:0000256" key="4">
    <source>
        <dbReference type="ARBA" id="ARBA00023186"/>
    </source>
</evidence>
<dbReference type="Proteomes" id="UP000322530">
    <property type="component" value="Unassembled WGS sequence"/>
</dbReference>
<accession>A0A5A5TDE5</accession>
<dbReference type="GO" id="GO:0005737">
    <property type="term" value="C:cytoplasm"/>
    <property type="evidence" value="ECO:0007669"/>
    <property type="project" value="UniProtKB-SubCell"/>
</dbReference>
<evidence type="ECO:0000313" key="8">
    <source>
        <dbReference type="EMBL" id="GCF09377.1"/>
    </source>
</evidence>
<dbReference type="Pfam" id="PF01782">
    <property type="entry name" value="RimM"/>
    <property type="match status" value="1"/>
</dbReference>
<dbReference type="GO" id="GO:0006364">
    <property type="term" value="P:rRNA processing"/>
    <property type="evidence" value="ECO:0007669"/>
    <property type="project" value="UniProtKB-UniRule"/>
</dbReference>
<evidence type="ECO:0000259" key="6">
    <source>
        <dbReference type="Pfam" id="PF01782"/>
    </source>
</evidence>
<dbReference type="InterPro" id="IPR011033">
    <property type="entry name" value="PRC_barrel-like_sf"/>
</dbReference>
<reference evidence="8 9" key="1">
    <citation type="submission" date="2019-01" db="EMBL/GenBank/DDBJ databases">
        <title>Draft genome sequence of Dictyobacter sp. Uno17.</title>
        <authorList>
            <person name="Wang C.M."/>
            <person name="Zheng Y."/>
            <person name="Sakai Y."/>
            <person name="Abe K."/>
            <person name="Yokota A."/>
            <person name="Yabe S."/>
        </authorList>
    </citation>
    <scope>NUCLEOTIDE SEQUENCE [LARGE SCALE GENOMIC DNA]</scope>
    <source>
        <strain evidence="8 9">Uno17</strain>
    </source>
</reference>
<sequence length="189" mass="21173">MKNTTEWATIGKIVAPFGIRGEVKVFSLSDVPDRFASLKAIYLAPDYKRYTIRAVRPHKGDMLLLKFAGVNDTNTAETLRGRDVCIPTEQLATLPPDSYYQHDILGLQVLLLNNQEVGVITDIWTTAGNDVYVLKSPTGKQVLIPAIKDVIKQIDLIRRVMYIDPMKGLLDDDAVIDDPNDKSEQEDDE</sequence>
<dbReference type="EMBL" id="BIXY01000042">
    <property type="protein sequence ID" value="GCF09377.1"/>
    <property type="molecule type" value="Genomic_DNA"/>
</dbReference>
<keyword evidence="3 5" id="KW-0698">rRNA processing</keyword>
<dbReference type="OrthoDB" id="9810331at2"/>
<evidence type="ECO:0000256" key="1">
    <source>
        <dbReference type="ARBA" id="ARBA00022490"/>
    </source>
</evidence>
<dbReference type="SUPFAM" id="SSF50346">
    <property type="entry name" value="PRC-barrel domain"/>
    <property type="match status" value="1"/>
</dbReference>
<dbReference type="GO" id="GO:0005840">
    <property type="term" value="C:ribosome"/>
    <property type="evidence" value="ECO:0007669"/>
    <property type="project" value="InterPro"/>
</dbReference>
<comment type="subcellular location">
    <subcellularLocation>
        <location evidence="5">Cytoplasm</location>
    </subcellularLocation>
</comment>
<dbReference type="PANTHER" id="PTHR33692">
    <property type="entry name" value="RIBOSOME MATURATION FACTOR RIMM"/>
    <property type="match status" value="1"/>
</dbReference>
<dbReference type="RefSeq" id="WP_149402319.1">
    <property type="nucleotide sequence ID" value="NZ_BIXY01000042.1"/>
</dbReference>
<dbReference type="NCBIfam" id="TIGR02273">
    <property type="entry name" value="16S_RimM"/>
    <property type="match status" value="1"/>
</dbReference>